<dbReference type="GO" id="GO:0006310">
    <property type="term" value="P:DNA recombination"/>
    <property type="evidence" value="ECO:0007669"/>
    <property type="project" value="UniProtKB-KW"/>
</dbReference>
<dbReference type="GO" id="GO:0003697">
    <property type="term" value="F:single-stranded DNA binding"/>
    <property type="evidence" value="ECO:0007669"/>
    <property type="project" value="InterPro"/>
</dbReference>
<comment type="caution">
    <text evidence="10">The sequence shown here is derived from an EMBL/GenBank/DDBJ whole genome shotgun (WGS) entry which is preliminary data.</text>
</comment>
<keyword evidence="3 6" id="KW-0067">ATP-binding</keyword>
<dbReference type="InterPro" id="IPR013765">
    <property type="entry name" value="DNA_recomb/repair_RecA"/>
</dbReference>
<evidence type="ECO:0000256" key="2">
    <source>
        <dbReference type="ARBA" id="ARBA00022741"/>
    </source>
</evidence>
<dbReference type="PRINTS" id="PR00142">
    <property type="entry name" value="RECA"/>
</dbReference>
<organism evidence="10 11">
    <name type="scientific">Lupinus albus</name>
    <name type="common">White lupine</name>
    <name type="synonym">Lupinus termis</name>
    <dbReference type="NCBI Taxonomy" id="3870"/>
    <lineage>
        <taxon>Eukaryota</taxon>
        <taxon>Viridiplantae</taxon>
        <taxon>Streptophyta</taxon>
        <taxon>Embryophyta</taxon>
        <taxon>Tracheophyta</taxon>
        <taxon>Spermatophyta</taxon>
        <taxon>Magnoliopsida</taxon>
        <taxon>eudicotyledons</taxon>
        <taxon>Gunneridae</taxon>
        <taxon>Pentapetalae</taxon>
        <taxon>rosids</taxon>
        <taxon>fabids</taxon>
        <taxon>Fabales</taxon>
        <taxon>Fabaceae</taxon>
        <taxon>Papilionoideae</taxon>
        <taxon>50 kb inversion clade</taxon>
        <taxon>genistoids sensu lato</taxon>
        <taxon>core genistoids</taxon>
        <taxon>Genisteae</taxon>
        <taxon>Lupinus</taxon>
    </lineage>
</organism>
<accession>A0A6A4R6L5</accession>
<dbReference type="InterPro" id="IPR027417">
    <property type="entry name" value="P-loop_NTPase"/>
</dbReference>
<dbReference type="SUPFAM" id="SSF52540">
    <property type="entry name" value="P-loop containing nucleoside triphosphate hydrolases"/>
    <property type="match status" value="1"/>
</dbReference>
<dbReference type="CDD" id="cd00983">
    <property type="entry name" value="RecA"/>
    <property type="match status" value="1"/>
</dbReference>
<evidence type="ECO:0000256" key="4">
    <source>
        <dbReference type="ARBA" id="ARBA00023125"/>
    </source>
</evidence>
<evidence type="ECO:0000313" key="10">
    <source>
        <dbReference type="EMBL" id="KAE9621670.1"/>
    </source>
</evidence>
<comment type="similarity">
    <text evidence="1 6">Belongs to the RecA family.</text>
</comment>
<gene>
    <name evidence="10" type="ORF">Lalb_Chr01g0017231</name>
</gene>
<keyword evidence="11" id="KW-1185">Reference proteome</keyword>
<evidence type="ECO:0000256" key="6">
    <source>
        <dbReference type="RuleBase" id="RU003422"/>
    </source>
</evidence>
<dbReference type="Pfam" id="PF00154">
    <property type="entry name" value="RecA_N"/>
    <property type="match status" value="1"/>
</dbReference>
<feature type="domain" description="RecA family profile 2" evidence="9">
    <location>
        <begin position="315"/>
        <end position="386"/>
    </location>
</feature>
<evidence type="ECO:0000256" key="1">
    <source>
        <dbReference type="ARBA" id="ARBA00009391"/>
    </source>
</evidence>
<proteinExistence type="inferred from homology"/>
<dbReference type="GO" id="GO:0006281">
    <property type="term" value="P:DNA repair"/>
    <property type="evidence" value="ECO:0007669"/>
    <property type="project" value="InterPro"/>
</dbReference>
<sequence>MCHVAECYYKLLLFAPPSSFLPPPPTSAATTHRYGGTTLPLSPFSNNMHFLTRLHLFTKPSSSTFLCTFFQNGGREILTRVGMNLCSLSSAVSAETSDLEHDETHDIVKATERADALRLAVSQLASEFSKESMLSMQKFFGVRRARVVPSGSLKLDLALGIGGLPKGRMVEIYGREAAGKTTLALHVIKEAQKLGGYCAYLDAEHALDLSLVEAMGVNTKNLLISHPDCAENLLSMVDTLTKSGAVDVIVVDSVAALIPKLELDGLGVTTKQDFLSRMMTQALRKIHYSLSHSQTLIIFVNQIRFSPKKSVKGCGPMEEVTCGGNALRFYAALRLRLSSIGLIKTEDKVEGLQVSVQVVKNKLAPLAMKKAELGIKFGRGFCHEKEVLDLACEHGIIVEYEGNYFIEGQSFNSREASELYLAKNDRVCDKLVMDLRRLYFLQI</sequence>
<dbReference type="GO" id="GO:0005524">
    <property type="term" value="F:ATP binding"/>
    <property type="evidence" value="ECO:0007669"/>
    <property type="project" value="UniProtKB-KW"/>
</dbReference>
<dbReference type="InterPro" id="IPR020587">
    <property type="entry name" value="RecA_monomer-monomer_interface"/>
</dbReference>
<evidence type="ECO:0000256" key="7">
    <source>
        <dbReference type="RuleBase" id="RU004527"/>
    </source>
</evidence>
<dbReference type="PROSITE" id="PS50163">
    <property type="entry name" value="RECA_3"/>
    <property type="match status" value="1"/>
</dbReference>
<dbReference type="AlphaFoldDB" id="A0A6A4R6L5"/>
<dbReference type="SMART" id="SM00382">
    <property type="entry name" value="AAA"/>
    <property type="match status" value="1"/>
</dbReference>
<dbReference type="InterPro" id="IPR020588">
    <property type="entry name" value="RecA_ATP-bd"/>
</dbReference>
<keyword evidence="5 7" id="KW-0233">DNA recombination</keyword>
<dbReference type="PANTHER" id="PTHR45900">
    <property type="entry name" value="RECA"/>
    <property type="match status" value="1"/>
</dbReference>
<dbReference type="EMBL" id="WOCE01000001">
    <property type="protein sequence ID" value="KAE9621670.1"/>
    <property type="molecule type" value="Genomic_DNA"/>
</dbReference>
<dbReference type="PROSITE" id="PS50162">
    <property type="entry name" value="RECA_2"/>
    <property type="match status" value="1"/>
</dbReference>
<reference evidence="11" key="1">
    <citation type="journal article" date="2020" name="Nat. Commun.">
        <title>Genome sequence of the cluster root forming white lupin.</title>
        <authorList>
            <person name="Hufnagel B."/>
            <person name="Marques A."/>
            <person name="Soriano A."/>
            <person name="Marques L."/>
            <person name="Divol F."/>
            <person name="Doumas P."/>
            <person name="Sallet E."/>
            <person name="Mancinotti D."/>
            <person name="Carrere S."/>
            <person name="Marande W."/>
            <person name="Arribat S."/>
            <person name="Keller J."/>
            <person name="Huneau C."/>
            <person name="Blein T."/>
            <person name="Aime D."/>
            <person name="Laguerre M."/>
            <person name="Taylor J."/>
            <person name="Schubert V."/>
            <person name="Nelson M."/>
            <person name="Geu-Flores F."/>
            <person name="Crespi M."/>
            <person name="Gallardo-Guerrero K."/>
            <person name="Delaux P.-M."/>
            <person name="Salse J."/>
            <person name="Berges H."/>
            <person name="Guyot R."/>
            <person name="Gouzy J."/>
            <person name="Peret B."/>
        </authorList>
    </citation>
    <scope>NUCLEOTIDE SEQUENCE [LARGE SCALE GENOMIC DNA]</scope>
    <source>
        <strain evidence="11">cv. Amiga</strain>
    </source>
</reference>
<dbReference type="InterPro" id="IPR049428">
    <property type="entry name" value="RecA-like_N"/>
</dbReference>
<evidence type="ECO:0000313" key="11">
    <source>
        <dbReference type="Proteomes" id="UP000447434"/>
    </source>
</evidence>
<feature type="domain" description="RecA family profile 1" evidence="8">
    <location>
        <begin position="144"/>
        <end position="303"/>
    </location>
</feature>
<protein>
    <submittedName>
        <fullName evidence="10">Putative DNA recombination and repair protein RecA</fullName>
    </submittedName>
</protein>
<evidence type="ECO:0000259" key="9">
    <source>
        <dbReference type="PROSITE" id="PS50163"/>
    </source>
</evidence>
<dbReference type="InterPro" id="IPR003593">
    <property type="entry name" value="AAA+_ATPase"/>
</dbReference>
<keyword evidence="4 7" id="KW-0238">DNA-binding</keyword>
<keyword evidence="7" id="KW-0227">DNA damage</keyword>
<evidence type="ECO:0000256" key="5">
    <source>
        <dbReference type="ARBA" id="ARBA00023172"/>
    </source>
</evidence>
<dbReference type="Gene3D" id="3.40.50.300">
    <property type="entry name" value="P-loop containing nucleotide triphosphate hydrolases"/>
    <property type="match status" value="1"/>
</dbReference>
<evidence type="ECO:0000256" key="3">
    <source>
        <dbReference type="ARBA" id="ARBA00022840"/>
    </source>
</evidence>
<evidence type="ECO:0000259" key="8">
    <source>
        <dbReference type="PROSITE" id="PS50162"/>
    </source>
</evidence>
<dbReference type="GO" id="GO:0140664">
    <property type="term" value="F:ATP-dependent DNA damage sensor activity"/>
    <property type="evidence" value="ECO:0007669"/>
    <property type="project" value="InterPro"/>
</dbReference>
<name>A0A6A4R6L5_LUPAL</name>
<dbReference type="PANTHER" id="PTHR45900:SF4">
    <property type="entry name" value="DNA REPAIR PROTEIN RECA HOMOLOG 2, MITOCHONDRIAL"/>
    <property type="match status" value="1"/>
</dbReference>
<dbReference type="Proteomes" id="UP000447434">
    <property type="component" value="Chromosome 1"/>
</dbReference>
<keyword evidence="2 6" id="KW-0547">Nucleotide-binding</keyword>
<dbReference type="PROSITE" id="PS00321">
    <property type="entry name" value="RECA_1"/>
    <property type="match status" value="1"/>
</dbReference>
<dbReference type="InterPro" id="IPR020584">
    <property type="entry name" value="DNA_recomb/repair_RecA_CS"/>
</dbReference>
<dbReference type="OrthoDB" id="5957327at2759"/>